<reference evidence="2" key="1">
    <citation type="submission" date="2020-03" db="EMBL/GenBank/DDBJ databases">
        <authorList>
            <person name="Weist P."/>
        </authorList>
    </citation>
    <scope>NUCLEOTIDE SEQUENCE</scope>
</reference>
<feature type="compositionally biased region" description="Basic and acidic residues" evidence="1">
    <location>
        <begin position="1"/>
        <end position="25"/>
    </location>
</feature>
<dbReference type="AlphaFoldDB" id="A0A9N7UJ37"/>
<gene>
    <name evidence="2" type="ORF">PLEPLA_LOCUS19883</name>
</gene>
<organism evidence="2 3">
    <name type="scientific">Pleuronectes platessa</name>
    <name type="common">European plaice</name>
    <dbReference type="NCBI Taxonomy" id="8262"/>
    <lineage>
        <taxon>Eukaryota</taxon>
        <taxon>Metazoa</taxon>
        <taxon>Chordata</taxon>
        <taxon>Craniata</taxon>
        <taxon>Vertebrata</taxon>
        <taxon>Euteleostomi</taxon>
        <taxon>Actinopterygii</taxon>
        <taxon>Neopterygii</taxon>
        <taxon>Teleostei</taxon>
        <taxon>Neoteleostei</taxon>
        <taxon>Acanthomorphata</taxon>
        <taxon>Carangaria</taxon>
        <taxon>Pleuronectiformes</taxon>
        <taxon>Pleuronectoidei</taxon>
        <taxon>Pleuronectidae</taxon>
        <taxon>Pleuronectes</taxon>
    </lineage>
</organism>
<dbReference type="Proteomes" id="UP001153269">
    <property type="component" value="Unassembled WGS sequence"/>
</dbReference>
<feature type="region of interest" description="Disordered" evidence="1">
    <location>
        <begin position="1"/>
        <end position="34"/>
    </location>
</feature>
<dbReference type="EMBL" id="CADEAL010001377">
    <property type="protein sequence ID" value="CAB1431826.1"/>
    <property type="molecule type" value="Genomic_DNA"/>
</dbReference>
<comment type="caution">
    <text evidence="2">The sequence shown here is derived from an EMBL/GenBank/DDBJ whole genome shotgun (WGS) entry which is preliminary data.</text>
</comment>
<name>A0A9N7UJ37_PLEPL</name>
<sequence>MKERLERRGVEEMERGWKFTEDTDQKGPVSESQDTLTLPTQVFGSSLCPQQSQCLSSLQHTAAAALNEQQQSSVSCIKVSCDLWNEEQHHSTLIHLLHH</sequence>
<accession>A0A9N7UJ37</accession>
<keyword evidence="3" id="KW-1185">Reference proteome</keyword>
<evidence type="ECO:0000256" key="1">
    <source>
        <dbReference type="SAM" id="MobiDB-lite"/>
    </source>
</evidence>
<evidence type="ECO:0000313" key="3">
    <source>
        <dbReference type="Proteomes" id="UP001153269"/>
    </source>
</evidence>
<proteinExistence type="predicted"/>
<protein>
    <submittedName>
        <fullName evidence="2">Uncharacterized protein</fullName>
    </submittedName>
</protein>
<evidence type="ECO:0000313" key="2">
    <source>
        <dbReference type="EMBL" id="CAB1431826.1"/>
    </source>
</evidence>